<evidence type="ECO:0000256" key="6">
    <source>
        <dbReference type="ARBA" id="ARBA00023268"/>
    </source>
</evidence>
<dbReference type="InterPro" id="IPR003607">
    <property type="entry name" value="HD/PDEase_dom"/>
</dbReference>
<name>A0A382CIT4_9ZZZZ</name>
<dbReference type="HAMAP" id="MF_00277">
    <property type="entry name" value="PII_uridylyl_transf"/>
    <property type="match status" value="1"/>
</dbReference>
<keyword evidence="1" id="KW-0808">Transferase</keyword>
<feature type="domain" description="HD" evidence="8">
    <location>
        <begin position="18"/>
        <end position="140"/>
    </location>
</feature>
<feature type="domain" description="ACT" evidence="7">
    <location>
        <begin position="370"/>
        <end position="441"/>
    </location>
</feature>
<proteinExistence type="inferred from homology"/>
<evidence type="ECO:0000256" key="1">
    <source>
        <dbReference type="ARBA" id="ARBA00022679"/>
    </source>
</evidence>
<keyword evidence="5" id="KW-0460">Magnesium</keyword>
<evidence type="ECO:0000256" key="2">
    <source>
        <dbReference type="ARBA" id="ARBA00022695"/>
    </source>
</evidence>
<sequence length="441" mass="51094">FGKIEGRMQYDLFHAFTIDEHTLLVVSNLRRLALKRFDHEYMEYSKKMQSIATPEILYIAGLFHDIAKGRNEDHSILGSLEAESFCLDHGMSKYESKLVSWLVENHLILSLTAQRKDINDPNVIRSFATKIGDESRLDYLYLLTICDVRATNPNLWSTWKRQLFDELYLLTKKALREGLENPIDKDELIAEKKYLVEGKLNGNQEKKGLVSLFSFLGESYFLKFKDQEIVHHSKIMIEKKFLENPEIIVNLQQDIIEGQTCVFIICQTQSNAFLTATGIFEQINLTIHDAKVTELNNGYSIYNFYVQEMNGVAIEDKKKIQQIKSRIENALRFEDDSSPIVSRALSRRLRYFDTKTSINFIEDNINNRTVMELISIDRPGLLFDIAKTLKTENVWIESAKIATIGERVEDIFYLTTQNKVRLSKSTCKQLEENLEKAINQS</sequence>
<feature type="domain" description="ACT" evidence="7">
    <location>
        <begin position="261"/>
        <end position="343"/>
    </location>
</feature>
<protein>
    <recommendedName>
        <fullName evidence="10">ACT domain-containing protein</fullName>
    </recommendedName>
</protein>
<dbReference type="Gene3D" id="3.30.70.260">
    <property type="match status" value="1"/>
</dbReference>
<keyword evidence="6" id="KW-0511">Multifunctional enzyme</keyword>
<evidence type="ECO:0000256" key="4">
    <source>
        <dbReference type="ARBA" id="ARBA00022801"/>
    </source>
</evidence>
<dbReference type="InterPro" id="IPR010043">
    <property type="entry name" value="UTase/UR"/>
</dbReference>
<organism evidence="9">
    <name type="scientific">marine metagenome</name>
    <dbReference type="NCBI Taxonomy" id="408172"/>
    <lineage>
        <taxon>unclassified sequences</taxon>
        <taxon>metagenomes</taxon>
        <taxon>ecological metagenomes</taxon>
    </lineage>
</organism>
<evidence type="ECO:0000259" key="7">
    <source>
        <dbReference type="PROSITE" id="PS51671"/>
    </source>
</evidence>
<dbReference type="CDD" id="cd00077">
    <property type="entry name" value="HDc"/>
    <property type="match status" value="1"/>
</dbReference>
<dbReference type="SUPFAM" id="SSF109604">
    <property type="entry name" value="HD-domain/PDEase-like"/>
    <property type="match status" value="1"/>
</dbReference>
<evidence type="ECO:0000313" key="9">
    <source>
        <dbReference type="EMBL" id="SVB26108.1"/>
    </source>
</evidence>
<dbReference type="CDD" id="cd04899">
    <property type="entry name" value="ACT_ACR-UUR-like_2"/>
    <property type="match status" value="1"/>
</dbReference>
<dbReference type="AlphaFoldDB" id="A0A382CIT4"/>
<evidence type="ECO:0000256" key="5">
    <source>
        <dbReference type="ARBA" id="ARBA00022842"/>
    </source>
</evidence>
<accession>A0A382CIT4</accession>
<dbReference type="InterPro" id="IPR002912">
    <property type="entry name" value="ACT_dom"/>
</dbReference>
<gene>
    <name evidence="9" type="ORF">METZ01_LOCUS178962</name>
</gene>
<evidence type="ECO:0008006" key="10">
    <source>
        <dbReference type="Google" id="ProtNLM"/>
    </source>
</evidence>
<dbReference type="EMBL" id="UINC01034760">
    <property type="protein sequence ID" value="SVB26108.1"/>
    <property type="molecule type" value="Genomic_DNA"/>
</dbReference>
<evidence type="ECO:0000259" key="8">
    <source>
        <dbReference type="PROSITE" id="PS51831"/>
    </source>
</evidence>
<dbReference type="SUPFAM" id="SSF55021">
    <property type="entry name" value="ACT-like"/>
    <property type="match status" value="1"/>
</dbReference>
<dbReference type="PROSITE" id="PS51831">
    <property type="entry name" value="HD"/>
    <property type="match status" value="1"/>
</dbReference>
<dbReference type="GO" id="GO:0016787">
    <property type="term" value="F:hydrolase activity"/>
    <property type="evidence" value="ECO:0007669"/>
    <property type="project" value="UniProtKB-KW"/>
</dbReference>
<dbReference type="GO" id="GO:0008773">
    <property type="term" value="F:[protein-PII] uridylyltransferase activity"/>
    <property type="evidence" value="ECO:0007669"/>
    <property type="project" value="InterPro"/>
</dbReference>
<dbReference type="CDD" id="cd04900">
    <property type="entry name" value="ACT_UUR-like_1"/>
    <property type="match status" value="1"/>
</dbReference>
<dbReference type="PANTHER" id="PTHR47320">
    <property type="entry name" value="BIFUNCTIONAL URIDYLYLTRANSFERASE/URIDYLYL-REMOVING ENZYME"/>
    <property type="match status" value="1"/>
</dbReference>
<dbReference type="InterPro" id="IPR045865">
    <property type="entry name" value="ACT-like_dom_sf"/>
</dbReference>
<dbReference type="PROSITE" id="PS51671">
    <property type="entry name" value="ACT"/>
    <property type="match status" value="2"/>
</dbReference>
<dbReference type="SMART" id="SM00471">
    <property type="entry name" value="HDc"/>
    <property type="match status" value="1"/>
</dbReference>
<keyword evidence="4" id="KW-0378">Hydrolase</keyword>
<evidence type="ECO:0000256" key="3">
    <source>
        <dbReference type="ARBA" id="ARBA00022737"/>
    </source>
</evidence>
<dbReference type="PANTHER" id="PTHR47320:SF1">
    <property type="entry name" value="BIFUNCTIONAL URIDYLYLTRANSFERASE_URIDYLYL-REMOVING ENZYME"/>
    <property type="match status" value="1"/>
</dbReference>
<keyword evidence="3" id="KW-0677">Repeat</keyword>
<dbReference type="Pfam" id="PF01966">
    <property type="entry name" value="HD"/>
    <property type="match status" value="1"/>
</dbReference>
<feature type="non-terminal residue" evidence="9">
    <location>
        <position position="1"/>
    </location>
</feature>
<keyword evidence="2" id="KW-0548">Nucleotidyltransferase</keyword>
<reference evidence="9" key="1">
    <citation type="submission" date="2018-05" db="EMBL/GenBank/DDBJ databases">
        <authorList>
            <person name="Lanie J.A."/>
            <person name="Ng W.-L."/>
            <person name="Kazmierczak K.M."/>
            <person name="Andrzejewski T.M."/>
            <person name="Davidsen T.M."/>
            <person name="Wayne K.J."/>
            <person name="Tettelin H."/>
            <person name="Glass J.I."/>
            <person name="Rusch D."/>
            <person name="Podicherti R."/>
            <person name="Tsui H.-C.T."/>
            <person name="Winkler M.E."/>
        </authorList>
    </citation>
    <scope>NUCLEOTIDE SEQUENCE</scope>
</reference>
<dbReference type="Gene3D" id="1.10.3210.10">
    <property type="entry name" value="Hypothetical protein af1432"/>
    <property type="match status" value="1"/>
</dbReference>
<dbReference type="InterPro" id="IPR006674">
    <property type="entry name" value="HD_domain"/>
</dbReference>